<evidence type="ECO:0000256" key="1">
    <source>
        <dbReference type="SAM" id="MobiDB-lite"/>
    </source>
</evidence>
<feature type="region of interest" description="Disordered" evidence="1">
    <location>
        <begin position="670"/>
        <end position="692"/>
    </location>
</feature>
<reference evidence="2 3" key="1">
    <citation type="submission" date="2023-08" db="EMBL/GenBank/DDBJ databases">
        <title>Black Yeasts Isolated from many extreme environments.</title>
        <authorList>
            <person name="Coleine C."/>
            <person name="Stajich J.E."/>
            <person name="Selbmann L."/>
        </authorList>
    </citation>
    <scope>NUCLEOTIDE SEQUENCE [LARGE SCALE GENOMIC DNA]</scope>
    <source>
        <strain evidence="2 3">CCFEE 5910</strain>
    </source>
</reference>
<feature type="compositionally biased region" description="Basic and acidic residues" evidence="1">
    <location>
        <begin position="884"/>
        <end position="895"/>
    </location>
</feature>
<feature type="compositionally biased region" description="Gly residues" evidence="1">
    <location>
        <begin position="845"/>
        <end position="857"/>
    </location>
</feature>
<organism evidence="2 3">
    <name type="scientific">Lithohypha guttulata</name>
    <dbReference type="NCBI Taxonomy" id="1690604"/>
    <lineage>
        <taxon>Eukaryota</taxon>
        <taxon>Fungi</taxon>
        <taxon>Dikarya</taxon>
        <taxon>Ascomycota</taxon>
        <taxon>Pezizomycotina</taxon>
        <taxon>Eurotiomycetes</taxon>
        <taxon>Chaetothyriomycetidae</taxon>
        <taxon>Chaetothyriales</taxon>
        <taxon>Trichomeriaceae</taxon>
        <taxon>Lithohypha</taxon>
    </lineage>
</organism>
<feature type="compositionally biased region" description="Gly residues" evidence="1">
    <location>
        <begin position="864"/>
        <end position="883"/>
    </location>
</feature>
<dbReference type="AlphaFoldDB" id="A0AAN7SWA2"/>
<name>A0AAN7SWA2_9EURO</name>
<feature type="region of interest" description="Disordered" evidence="1">
    <location>
        <begin position="258"/>
        <end position="281"/>
    </location>
</feature>
<keyword evidence="3" id="KW-1185">Reference proteome</keyword>
<accession>A0AAN7SWA2</accession>
<feature type="compositionally biased region" description="Acidic residues" evidence="1">
    <location>
        <begin position="379"/>
        <end position="391"/>
    </location>
</feature>
<evidence type="ECO:0000313" key="3">
    <source>
        <dbReference type="Proteomes" id="UP001309876"/>
    </source>
</evidence>
<proteinExistence type="predicted"/>
<feature type="compositionally biased region" description="Polar residues" evidence="1">
    <location>
        <begin position="525"/>
        <end position="535"/>
    </location>
</feature>
<protein>
    <submittedName>
        <fullName evidence="2">Uncharacterized protein</fullName>
    </submittedName>
</protein>
<evidence type="ECO:0000313" key="2">
    <source>
        <dbReference type="EMBL" id="KAK5083072.1"/>
    </source>
</evidence>
<feature type="compositionally biased region" description="Basic and acidic residues" evidence="1">
    <location>
        <begin position="368"/>
        <end position="377"/>
    </location>
</feature>
<feature type="region of interest" description="Disordered" evidence="1">
    <location>
        <begin position="560"/>
        <end position="615"/>
    </location>
</feature>
<gene>
    <name evidence="2" type="ORF">LTR05_006954</name>
</gene>
<dbReference type="EMBL" id="JAVRRJ010000007">
    <property type="protein sequence ID" value="KAK5083072.1"/>
    <property type="molecule type" value="Genomic_DNA"/>
</dbReference>
<comment type="caution">
    <text evidence="2">The sequence shown here is derived from an EMBL/GenBank/DDBJ whole genome shotgun (WGS) entry which is preliminary data.</text>
</comment>
<sequence>MDPQGFTSLVHIQDEYVLYPYDNREVLDRFALLTIIIAIIALLASCCGTRYRGISTLWQPHPSRKLPTADSSEDDFDADTPVSPSTWSASITTSPVEWTIPDTAPTIRSTIDGAAELTRLQEAFRAYRLRSEQRLANQQEDFANEQDELATRFTDLHHKIQQLMSSRGLEIRTRAQGRFLASLEIETETIDTEEFIKREQEKFAEEKTQMQREYDHKLSELRAQLETEQVFVFNMEQRSRALVGQQRDLFNALCQPDMLSSESNTSTPTSLRTPQPESNPNIEAAEADSARTNLPSNLDHMQASIKQMTTITLTLEQQILELEENYKRVLALMEKSWFGEVPFDVYYPDYAPDRFRSKKTPSPIERIGGLEKPKQDLYESIEGDDDDDGLPEGDFRGIFNPGNIPAPLSPMQDGDRHYEPPSVESLPDTPKSPVAEGDVQENTSEEPIVELINPLVPPPASPKLPVSGHRGPRKRRPDSIKVPGRGGPPDPGSPGGGGSPSPPKSSGLPNGKPRPPRPRSVSSPLHTATYPTTPGSGFVPRRPEWTIQSPFLADFTTWAKQSPKYSTPPPPPPEQREEDKDNDDIEDDEEGDSDEEEDEDEDDFSPADPINTAQPEDDYTELIIQLSKTNNADHLVKYFWSLKKSQRITAFTMFRSQGWKAFCNYMLLTGLQPPPPQPNQQQRQPPDGENSVARQRRLIAERQFRIDFPNGHRIIPTSGAGDLCAPEAAVNSWRAQKPGLPAMTVAQLQLEVQNLMRNTVLAKNFGIEATYWGASQLALAVHKWGSQHNLNIQLGCFSPGILTHLETFKEVSKLPVIYLWVHNDNRHQEVNGRIISKGHWSGLGHRYGSGDTPGNGSWGRSSRRGGGNRGRGGNRGGRGNRGGGRSDRRGARGRG</sequence>
<feature type="region of interest" description="Disordered" evidence="1">
    <location>
        <begin position="62"/>
        <end position="89"/>
    </location>
</feature>
<feature type="region of interest" description="Disordered" evidence="1">
    <location>
        <begin position="845"/>
        <end position="895"/>
    </location>
</feature>
<feature type="compositionally biased region" description="Acidic residues" evidence="1">
    <location>
        <begin position="580"/>
        <end position="605"/>
    </location>
</feature>
<feature type="region of interest" description="Disordered" evidence="1">
    <location>
        <begin position="358"/>
        <end position="547"/>
    </location>
</feature>
<dbReference type="Proteomes" id="UP001309876">
    <property type="component" value="Unassembled WGS sequence"/>
</dbReference>